<accession>A0ABD3GIX7</accession>
<dbReference type="PANTHER" id="PTHR46313">
    <property type="match status" value="1"/>
</dbReference>
<evidence type="ECO:0000313" key="3">
    <source>
        <dbReference type="Proteomes" id="UP001633002"/>
    </source>
</evidence>
<comment type="caution">
    <text evidence="2">The sequence shown here is derived from an EMBL/GenBank/DDBJ whole genome shotgun (WGS) entry which is preliminary data.</text>
</comment>
<dbReference type="Proteomes" id="UP001633002">
    <property type="component" value="Unassembled WGS sequence"/>
</dbReference>
<reference evidence="2 3" key="1">
    <citation type="submission" date="2024-09" db="EMBL/GenBank/DDBJ databases">
        <title>Chromosome-scale assembly of Riccia sorocarpa.</title>
        <authorList>
            <person name="Paukszto L."/>
        </authorList>
    </citation>
    <scope>NUCLEOTIDE SEQUENCE [LARGE SCALE GENOMIC DNA]</scope>
    <source>
        <strain evidence="2">LP-2024</strain>
        <tissue evidence="2">Aerial parts of the thallus</tissue>
    </source>
</reference>
<sequence>MVTSGSGSARKRQRIELDSRLHLDDIIKTRLSQGEIGALNAILDDGSIWTKPDDPALIVMFIYPDDTHAALALPGSPVAQGPDPNASVVALRTWVIQQAALVPNFNPGINQVGDLAAFHYLTADEAGLMMTQFWLNIPCGIGGLCCGALLARNGDAGQVLESHAIAGGAAHSFEIKGFQFDSGPSLFSGLSSRGIQANTLAQVLDALGESIECVQYDSWMVHIPEGTFLSRIGPTDFYKDLEAFGGPGAVEDWRMLQEAVKPLSGAAMALPPAALRGDWGVIITAFVRYASSLFKSFLQAGSSGGANKLIGPFSDIVDAAGVRNRFVCNWVDLLAFLLSGLKADATLAAEVVYMFGELYKPGCMLEYPVGGTAAIVNALVRGLEKFGGSLALGSHVDEIVVEAGRAVGVRLRGGRFIKARKAVVTNSSMWDIPSLLPRDVIPDELRRRAEDTPQCDSFMHLHLGIDAKDLPSDLEVHHIVVNDWDVGVDAPQNVVLISIPSVLDPKLAPPGKHALHAYTPGTEPYSLWRGLDRNSEAYKRLKKERSEVLWKAVERALGPGFDRSKCEVKLEGTPLTHERFLRRSQGTYGPAIRAGQSTFPGHSTPVQNLYCCGDSTFPGIGIPAVAASGSLPAVAANSLISVWDHLKLLDAIGL</sequence>
<dbReference type="InterPro" id="IPR045892">
    <property type="entry name" value="CrtISO-like"/>
</dbReference>
<evidence type="ECO:0000259" key="1">
    <source>
        <dbReference type="Pfam" id="PF01593"/>
    </source>
</evidence>
<protein>
    <recommendedName>
        <fullName evidence="1">Amine oxidase domain-containing protein</fullName>
    </recommendedName>
</protein>
<dbReference type="EMBL" id="JBJQOH010000007">
    <property type="protein sequence ID" value="KAL3679153.1"/>
    <property type="molecule type" value="Genomic_DNA"/>
</dbReference>
<dbReference type="Gene3D" id="3.50.50.60">
    <property type="entry name" value="FAD/NAD(P)-binding domain"/>
    <property type="match status" value="2"/>
</dbReference>
<name>A0ABD3GIX7_9MARC</name>
<organism evidence="2 3">
    <name type="scientific">Riccia sorocarpa</name>
    <dbReference type="NCBI Taxonomy" id="122646"/>
    <lineage>
        <taxon>Eukaryota</taxon>
        <taxon>Viridiplantae</taxon>
        <taxon>Streptophyta</taxon>
        <taxon>Embryophyta</taxon>
        <taxon>Marchantiophyta</taxon>
        <taxon>Marchantiopsida</taxon>
        <taxon>Marchantiidae</taxon>
        <taxon>Marchantiales</taxon>
        <taxon>Ricciaceae</taxon>
        <taxon>Riccia</taxon>
    </lineage>
</organism>
<dbReference type="InterPro" id="IPR002937">
    <property type="entry name" value="Amino_oxidase"/>
</dbReference>
<feature type="domain" description="Amine oxidase" evidence="1">
    <location>
        <begin position="141"/>
        <end position="631"/>
    </location>
</feature>
<dbReference type="AlphaFoldDB" id="A0ABD3GIX7"/>
<dbReference type="Pfam" id="PF01593">
    <property type="entry name" value="Amino_oxidase"/>
    <property type="match status" value="1"/>
</dbReference>
<dbReference type="PANTHER" id="PTHR46313:SF1">
    <property type="entry name" value="FAD_NAD(P)-BINDING OXIDOREDUCTASE FAMILY PROTEIN"/>
    <property type="match status" value="1"/>
</dbReference>
<dbReference type="SUPFAM" id="SSF51905">
    <property type="entry name" value="FAD/NAD(P)-binding domain"/>
    <property type="match status" value="1"/>
</dbReference>
<gene>
    <name evidence="2" type="ORF">R1sor_022109</name>
</gene>
<proteinExistence type="predicted"/>
<dbReference type="InterPro" id="IPR036188">
    <property type="entry name" value="FAD/NAD-bd_sf"/>
</dbReference>
<evidence type="ECO:0000313" key="2">
    <source>
        <dbReference type="EMBL" id="KAL3679153.1"/>
    </source>
</evidence>
<keyword evidence="3" id="KW-1185">Reference proteome</keyword>